<dbReference type="PANTHER" id="PTHR18937">
    <property type="entry name" value="STRUCTURAL MAINTENANCE OF CHROMOSOMES SMC FAMILY MEMBER"/>
    <property type="match status" value="1"/>
</dbReference>
<sequence>MSEEDRAAKAARAKALLKKRQQKKAADSAAAVADSIVTSPATPPRTFSPAPSEPIETDNRDLGDVSVMPNKAAVTMKVLILIYLQLFQGHSDTSWLSSLPRVASPPPPAPHVAPPAHRVYASPPKLVTVSSDLAVESISQETSALREKLGTLTKENETLATTVNQLKVFETAALQAEASLEAERKHVKELKESYQKLQDDSEIALQNEHQTVALLVSEKAHLTAELQRRDDLESQVEGLENQLESERSKAKNLDDQVFRLKKEVQDARQRAKQSELKEKELFERCKEQERQLQIASTAAAEARKEAEESQRKLRELEEQVQSDDRAERLEASLKNTQDRAAELEFQLTKLKQVCSSLKSERDNLESTAAESAATEAKLTTQISEFQNEITKIRQELSTVKEERGSLSHEQSRLQQLTEAHENTIKGHEEKLVAAASSISGQTRQIQSIQGELKNANRRADDAEKTQKNLQAEGTKLMQALDEMRPKIVELTAVKLELSEKIESLEHTIQNRDGVILQLENDLGEARDQNEQMEEVWKQRLTEQEKRHKEVQNGSADIQKAYNELQEDLETTLASLRNLESERANQHQEASRRLEEIEHLRHFSQTQGEELESLRRELEARKKSHEEEQDFLERTQNEIETLRAEISARDLEIERLQEVVNSPTNSDAPHTLDDEMLSSIRQQHAMDLSAATSQIRALENTIFDKDSLNHSLQKQINALEEQLSQLRSHSRLGVPSRPSSRAMEHDTRWSSLHSHRSNQPPPLSRTIFDHAMTPETLHKRQVSLSMLKARIESETTSTPPSRVLSPVHSEGRSHKPSSKRPSTPHLHRPQFLDESHVFWCHSCQGDLVIL</sequence>
<dbReference type="OrthoDB" id="10255630at2759"/>
<dbReference type="Gene3D" id="1.10.287.1490">
    <property type="match status" value="1"/>
</dbReference>
<feature type="region of interest" description="Disordered" evidence="2">
    <location>
        <begin position="725"/>
        <end position="765"/>
    </location>
</feature>
<comment type="caution">
    <text evidence="3">The sequence shown here is derived from an EMBL/GenBank/DDBJ whole genome shotgun (WGS) entry which is preliminary data.</text>
</comment>
<dbReference type="AlphaFoldDB" id="A0A9P5TRS2"/>
<evidence type="ECO:0000256" key="1">
    <source>
        <dbReference type="SAM" id="Coils"/>
    </source>
</evidence>
<proteinExistence type="predicted"/>
<feature type="region of interest" description="Disordered" evidence="2">
    <location>
        <begin position="305"/>
        <end position="326"/>
    </location>
</feature>
<protein>
    <submittedName>
        <fullName evidence="3">Uncharacterized protein</fullName>
    </submittedName>
</protein>
<feature type="coiled-coil region" evidence="1">
    <location>
        <begin position="561"/>
        <end position="658"/>
    </location>
</feature>
<keyword evidence="4" id="KW-1185">Reference proteome</keyword>
<reference evidence="3" key="1">
    <citation type="submission" date="2020-11" db="EMBL/GenBank/DDBJ databases">
        <authorList>
            <consortium name="DOE Joint Genome Institute"/>
            <person name="Ahrendt S."/>
            <person name="Riley R."/>
            <person name="Andreopoulos W."/>
            <person name="LaButti K."/>
            <person name="Pangilinan J."/>
            <person name="Ruiz-duenas F.J."/>
            <person name="Barrasa J.M."/>
            <person name="Sanchez-Garcia M."/>
            <person name="Camarero S."/>
            <person name="Miyauchi S."/>
            <person name="Serrano A."/>
            <person name="Linde D."/>
            <person name="Babiker R."/>
            <person name="Drula E."/>
            <person name="Ayuso-Fernandez I."/>
            <person name="Pacheco R."/>
            <person name="Padilla G."/>
            <person name="Ferreira P."/>
            <person name="Barriuso J."/>
            <person name="Kellner H."/>
            <person name="Castanera R."/>
            <person name="Alfaro M."/>
            <person name="Ramirez L."/>
            <person name="Pisabarro A.G."/>
            <person name="Kuo A."/>
            <person name="Tritt A."/>
            <person name="Lipzen A."/>
            <person name="He G."/>
            <person name="Yan M."/>
            <person name="Ng V."/>
            <person name="Cullen D."/>
            <person name="Martin F."/>
            <person name="Rosso M.-N."/>
            <person name="Henrissat B."/>
            <person name="Hibbett D."/>
            <person name="Martinez A.T."/>
            <person name="Grigoriev I.V."/>
        </authorList>
    </citation>
    <scope>NUCLEOTIDE SEQUENCE</scope>
    <source>
        <strain evidence="3">AH 44721</strain>
    </source>
</reference>
<feature type="region of interest" description="Disordered" evidence="2">
    <location>
        <begin position="14"/>
        <end position="63"/>
    </location>
</feature>
<dbReference type="Proteomes" id="UP000724874">
    <property type="component" value="Unassembled WGS sequence"/>
</dbReference>
<feature type="coiled-coil region" evidence="1">
    <location>
        <begin position="438"/>
        <end position="535"/>
    </location>
</feature>
<gene>
    <name evidence="3" type="ORF">CPB84DRAFT_1347827</name>
</gene>
<accession>A0A9P5TRS2</accession>
<feature type="region of interest" description="Disordered" evidence="2">
    <location>
        <begin position="790"/>
        <end position="827"/>
    </location>
</feature>
<evidence type="ECO:0000313" key="3">
    <source>
        <dbReference type="EMBL" id="KAF8910037.1"/>
    </source>
</evidence>
<name>A0A9P5TRS2_GYMJU</name>
<dbReference type="SUPFAM" id="SSF57997">
    <property type="entry name" value="Tropomyosin"/>
    <property type="match status" value="1"/>
</dbReference>
<evidence type="ECO:0000313" key="4">
    <source>
        <dbReference type="Proteomes" id="UP000724874"/>
    </source>
</evidence>
<feature type="compositionally biased region" description="Basic residues" evidence="2">
    <location>
        <begin position="14"/>
        <end position="23"/>
    </location>
</feature>
<feature type="compositionally biased region" description="Low complexity" evidence="2">
    <location>
        <begin position="27"/>
        <end position="37"/>
    </location>
</feature>
<keyword evidence="1" id="KW-0175">Coiled coil</keyword>
<organism evidence="3 4">
    <name type="scientific">Gymnopilus junonius</name>
    <name type="common">Spectacular rustgill mushroom</name>
    <name type="synonym">Gymnopilus spectabilis subsp. junonius</name>
    <dbReference type="NCBI Taxonomy" id="109634"/>
    <lineage>
        <taxon>Eukaryota</taxon>
        <taxon>Fungi</taxon>
        <taxon>Dikarya</taxon>
        <taxon>Basidiomycota</taxon>
        <taxon>Agaricomycotina</taxon>
        <taxon>Agaricomycetes</taxon>
        <taxon>Agaricomycetidae</taxon>
        <taxon>Agaricales</taxon>
        <taxon>Agaricineae</taxon>
        <taxon>Hymenogastraceae</taxon>
        <taxon>Gymnopilus</taxon>
    </lineage>
</organism>
<evidence type="ECO:0000256" key="2">
    <source>
        <dbReference type="SAM" id="MobiDB-lite"/>
    </source>
</evidence>
<dbReference type="EMBL" id="JADNYJ010000007">
    <property type="protein sequence ID" value="KAF8910037.1"/>
    <property type="molecule type" value="Genomic_DNA"/>
</dbReference>